<feature type="region of interest" description="Disordered" evidence="1">
    <location>
        <begin position="93"/>
        <end position="130"/>
    </location>
</feature>
<name>A0A0P1AC52_PLAHL</name>
<protein>
    <submittedName>
        <fullName evidence="2">Uncharacterized protein</fullName>
    </submittedName>
</protein>
<evidence type="ECO:0000313" key="2">
    <source>
        <dbReference type="EMBL" id="CEG38109.1"/>
    </source>
</evidence>
<feature type="compositionally biased region" description="Basic residues" evidence="1">
    <location>
        <begin position="108"/>
        <end position="117"/>
    </location>
</feature>
<proteinExistence type="predicted"/>
<dbReference type="OrthoDB" id="117757at2759"/>
<dbReference type="EMBL" id="CCYD01000321">
    <property type="protein sequence ID" value="CEG38109.1"/>
    <property type="molecule type" value="Genomic_DNA"/>
</dbReference>
<dbReference type="OMA" id="PVMWPHD"/>
<dbReference type="AlphaFoldDB" id="A0A0P1AC52"/>
<dbReference type="GeneID" id="36403258"/>
<reference evidence="3" key="1">
    <citation type="submission" date="2014-09" db="EMBL/GenBank/DDBJ databases">
        <authorList>
            <person name="Sharma Rahul"/>
            <person name="Thines Marco"/>
        </authorList>
    </citation>
    <scope>NUCLEOTIDE SEQUENCE [LARGE SCALE GENOMIC DNA]</scope>
</reference>
<accession>A0A0P1AC52</accession>
<organism evidence="2 3">
    <name type="scientific">Plasmopara halstedii</name>
    <name type="common">Downy mildew of sunflower</name>
    <dbReference type="NCBI Taxonomy" id="4781"/>
    <lineage>
        <taxon>Eukaryota</taxon>
        <taxon>Sar</taxon>
        <taxon>Stramenopiles</taxon>
        <taxon>Oomycota</taxon>
        <taxon>Peronosporomycetes</taxon>
        <taxon>Peronosporales</taxon>
        <taxon>Peronosporaceae</taxon>
        <taxon>Plasmopara</taxon>
    </lineage>
</organism>
<sequence>MDSFIPPPFPFPEAWPRIFADQQQRQENRWLTSITFDTAQWHAPKRAENDDVLSVSCNDVVAEPQDIDDDEEDNGDYKIEYVLSDEWQAHFQSSSRLQHLRKQERSRNTKSKRRHPPQKQVKQPRHTDALKSSRLAHLQHEIQAAKARALMRKSKPQEDSSVFPSDSKVAALETSLNALFDEFCDAFEPVMWPHDALQS</sequence>
<evidence type="ECO:0000256" key="1">
    <source>
        <dbReference type="SAM" id="MobiDB-lite"/>
    </source>
</evidence>
<dbReference type="Proteomes" id="UP000054928">
    <property type="component" value="Unassembled WGS sequence"/>
</dbReference>
<evidence type="ECO:0000313" key="3">
    <source>
        <dbReference type="Proteomes" id="UP000054928"/>
    </source>
</evidence>
<keyword evidence="3" id="KW-1185">Reference proteome</keyword>
<dbReference type="RefSeq" id="XP_024574478.1">
    <property type="nucleotide sequence ID" value="XM_024723509.1"/>
</dbReference>